<evidence type="ECO:0000256" key="1">
    <source>
        <dbReference type="SAM" id="Phobius"/>
    </source>
</evidence>
<comment type="caution">
    <text evidence="2">The sequence shown here is derived from an EMBL/GenBank/DDBJ whole genome shotgun (WGS) entry which is preliminary data.</text>
</comment>
<protein>
    <submittedName>
        <fullName evidence="2">Uncharacterized protein</fullName>
    </submittedName>
</protein>
<evidence type="ECO:0000313" key="3">
    <source>
        <dbReference type="Proteomes" id="UP001054945"/>
    </source>
</evidence>
<keyword evidence="1" id="KW-0812">Transmembrane</keyword>
<gene>
    <name evidence="2" type="ORF">CEXT_194551</name>
</gene>
<keyword evidence="3" id="KW-1185">Reference proteome</keyword>
<proteinExistence type="predicted"/>
<accession>A0AAV4MKR9</accession>
<sequence>MHKCSYAYVLTIRTPPYRQSINYYISFSSYCICISAGYAIHGCARYALKCVIHNASRYTAGCAIHNANGYVGCTIYSDRVSGWFTALPYLHRTYSVSSYPSIGKMGQPTNSLPPLPTSNFLDPGAHTISAKFPLGPSSALFDYP</sequence>
<name>A0AAV4MKR9_CAEEX</name>
<keyword evidence="1" id="KW-1133">Transmembrane helix</keyword>
<organism evidence="2 3">
    <name type="scientific">Caerostris extrusa</name>
    <name type="common">Bark spider</name>
    <name type="synonym">Caerostris bankana</name>
    <dbReference type="NCBI Taxonomy" id="172846"/>
    <lineage>
        <taxon>Eukaryota</taxon>
        <taxon>Metazoa</taxon>
        <taxon>Ecdysozoa</taxon>
        <taxon>Arthropoda</taxon>
        <taxon>Chelicerata</taxon>
        <taxon>Arachnida</taxon>
        <taxon>Araneae</taxon>
        <taxon>Araneomorphae</taxon>
        <taxon>Entelegynae</taxon>
        <taxon>Araneoidea</taxon>
        <taxon>Araneidae</taxon>
        <taxon>Caerostris</taxon>
    </lineage>
</organism>
<reference evidence="2 3" key="1">
    <citation type="submission" date="2021-06" db="EMBL/GenBank/DDBJ databases">
        <title>Caerostris extrusa draft genome.</title>
        <authorList>
            <person name="Kono N."/>
            <person name="Arakawa K."/>
        </authorList>
    </citation>
    <scope>NUCLEOTIDE SEQUENCE [LARGE SCALE GENOMIC DNA]</scope>
</reference>
<evidence type="ECO:0000313" key="2">
    <source>
        <dbReference type="EMBL" id="GIX73006.1"/>
    </source>
</evidence>
<keyword evidence="1" id="KW-0472">Membrane</keyword>
<feature type="transmembrane region" description="Helical" evidence="1">
    <location>
        <begin position="21"/>
        <end position="40"/>
    </location>
</feature>
<dbReference type="Proteomes" id="UP001054945">
    <property type="component" value="Unassembled WGS sequence"/>
</dbReference>
<dbReference type="EMBL" id="BPLR01002363">
    <property type="protein sequence ID" value="GIX73006.1"/>
    <property type="molecule type" value="Genomic_DNA"/>
</dbReference>
<dbReference type="AlphaFoldDB" id="A0AAV4MKR9"/>